<dbReference type="SUPFAM" id="SSF109604">
    <property type="entry name" value="HD-domain/PDEase-like"/>
    <property type="match status" value="1"/>
</dbReference>
<keyword evidence="7" id="KW-1003">Cell membrane</keyword>
<comment type="similarity">
    <text evidence="3">Belongs to the GppA/Ppx family.</text>
</comment>
<dbReference type="PANTHER" id="PTHR30005:SF14">
    <property type="entry name" value="EXOPOLYPHOSPHATASE"/>
    <property type="match status" value="1"/>
</dbReference>
<dbReference type="InterPro" id="IPR048950">
    <property type="entry name" value="Ppx_GppA_C"/>
</dbReference>
<dbReference type="GO" id="GO:0005886">
    <property type="term" value="C:plasma membrane"/>
    <property type="evidence" value="ECO:0007669"/>
    <property type="project" value="UniProtKB-SubCell"/>
</dbReference>
<protein>
    <recommendedName>
        <fullName evidence="6">Exopolyphosphatase</fullName>
        <ecNumber evidence="5">3.6.1.11</ecNumber>
    </recommendedName>
</protein>
<keyword evidence="8" id="KW-0378">Hydrolase</keyword>
<name>A0A1V3IAG0_9PAST</name>
<evidence type="ECO:0000256" key="2">
    <source>
        <dbReference type="ARBA" id="ARBA00004202"/>
    </source>
</evidence>
<dbReference type="InterPro" id="IPR050273">
    <property type="entry name" value="GppA/Ppx_hydrolase"/>
</dbReference>
<dbReference type="Gene3D" id="3.30.420.150">
    <property type="entry name" value="Exopolyphosphatase. Domain 2"/>
    <property type="match status" value="1"/>
</dbReference>
<evidence type="ECO:0000256" key="1">
    <source>
        <dbReference type="ARBA" id="ARBA00001946"/>
    </source>
</evidence>
<dbReference type="SUPFAM" id="SSF53067">
    <property type="entry name" value="Actin-like ATPase domain"/>
    <property type="match status" value="2"/>
</dbReference>
<dbReference type="InterPro" id="IPR030673">
    <property type="entry name" value="PyroPPase_GppA_Ppx"/>
</dbReference>
<proteinExistence type="inferred from homology"/>
<dbReference type="Gene3D" id="1.10.3210.10">
    <property type="entry name" value="Hypothetical protein af1432"/>
    <property type="match status" value="1"/>
</dbReference>
<dbReference type="EMBL" id="MLHH01000009">
    <property type="protein sequence ID" value="OOF36835.1"/>
    <property type="molecule type" value="Genomic_DNA"/>
</dbReference>
<evidence type="ECO:0000256" key="9">
    <source>
        <dbReference type="ARBA" id="ARBA00023136"/>
    </source>
</evidence>
<comment type="catalytic activity">
    <reaction evidence="10">
        <text>[phosphate](n) + H2O = [phosphate](n-1) + phosphate + H(+)</text>
        <dbReference type="Rhea" id="RHEA:21528"/>
        <dbReference type="Rhea" id="RHEA-COMP:9859"/>
        <dbReference type="Rhea" id="RHEA-COMP:14279"/>
        <dbReference type="ChEBI" id="CHEBI:15377"/>
        <dbReference type="ChEBI" id="CHEBI:15378"/>
        <dbReference type="ChEBI" id="CHEBI:16838"/>
        <dbReference type="ChEBI" id="CHEBI:43474"/>
        <dbReference type="EC" id="3.6.1.11"/>
    </reaction>
</comment>
<dbReference type="GO" id="GO:0004309">
    <property type="term" value="F:exopolyphosphatase activity"/>
    <property type="evidence" value="ECO:0007669"/>
    <property type="project" value="UniProtKB-EC"/>
</dbReference>
<dbReference type="Pfam" id="PF02541">
    <property type="entry name" value="Ppx-GppA"/>
    <property type="match status" value="1"/>
</dbReference>
<evidence type="ECO:0000313" key="14">
    <source>
        <dbReference type="Proteomes" id="UP000189437"/>
    </source>
</evidence>
<feature type="domain" description="Ppx/GppA phosphatase C-terminal" evidence="12">
    <location>
        <begin position="323"/>
        <end position="501"/>
    </location>
</feature>
<dbReference type="InterPro" id="IPR003695">
    <property type="entry name" value="Ppx_GppA_N"/>
</dbReference>
<dbReference type="FunFam" id="3.30.420.150:FF:000001">
    <property type="entry name" value="Guanosine-5'-triphosphate,3'-diphosphate pyrophosphatase"/>
    <property type="match status" value="1"/>
</dbReference>
<evidence type="ECO:0000256" key="4">
    <source>
        <dbReference type="ARBA" id="ARBA00011738"/>
    </source>
</evidence>
<dbReference type="Gene3D" id="3.30.420.40">
    <property type="match status" value="1"/>
</dbReference>
<evidence type="ECO:0000256" key="7">
    <source>
        <dbReference type="ARBA" id="ARBA00022475"/>
    </source>
</evidence>
<dbReference type="AlphaFoldDB" id="A0A1V3IAG0"/>
<reference evidence="13 14" key="1">
    <citation type="submission" date="2016-10" db="EMBL/GenBank/DDBJ databases">
        <title>Rodentibacter gen. nov. and new species.</title>
        <authorList>
            <person name="Christensen H."/>
        </authorList>
    </citation>
    <scope>NUCLEOTIDE SEQUENCE [LARGE SCALE GENOMIC DNA]</scope>
    <source>
        <strain evidence="13 14">Ac69</strain>
    </source>
</reference>
<evidence type="ECO:0000256" key="10">
    <source>
        <dbReference type="ARBA" id="ARBA00047607"/>
    </source>
</evidence>
<evidence type="ECO:0000259" key="12">
    <source>
        <dbReference type="Pfam" id="PF21447"/>
    </source>
</evidence>
<keyword evidence="9" id="KW-0472">Membrane</keyword>
<comment type="subcellular location">
    <subcellularLocation>
        <location evidence="2">Cell membrane</location>
        <topology evidence="2">Peripheral membrane protein</topology>
    </subcellularLocation>
</comment>
<evidence type="ECO:0000256" key="3">
    <source>
        <dbReference type="ARBA" id="ARBA00007125"/>
    </source>
</evidence>
<dbReference type="Proteomes" id="UP000189437">
    <property type="component" value="Unassembled WGS sequence"/>
</dbReference>
<dbReference type="PIRSF" id="PIRSF001267">
    <property type="entry name" value="Pyrophosphatase_GppA_Ppx"/>
    <property type="match status" value="1"/>
</dbReference>
<evidence type="ECO:0000256" key="8">
    <source>
        <dbReference type="ARBA" id="ARBA00022801"/>
    </source>
</evidence>
<dbReference type="PANTHER" id="PTHR30005">
    <property type="entry name" value="EXOPOLYPHOSPHATASE"/>
    <property type="match status" value="1"/>
</dbReference>
<evidence type="ECO:0000256" key="6">
    <source>
        <dbReference type="ARBA" id="ARBA00020416"/>
    </source>
</evidence>
<keyword evidence="14" id="KW-1185">Reference proteome</keyword>
<dbReference type="EC" id="3.6.1.11" evidence="5"/>
<dbReference type="GO" id="GO:0006798">
    <property type="term" value="P:polyphosphate catabolic process"/>
    <property type="evidence" value="ECO:0007669"/>
    <property type="project" value="TreeGrafter"/>
</dbReference>
<evidence type="ECO:0000259" key="11">
    <source>
        <dbReference type="Pfam" id="PF02541"/>
    </source>
</evidence>
<comment type="cofactor">
    <cofactor evidence="1">
        <name>Mg(2+)</name>
        <dbReference type="ChEBI" id="CHEBI:18420"/>
    </cofactor>
</comment>
<evidence type="ECO:0000313" key="13">
    <source>
        <dbReference type="EMBL" id="OOF36835.1"/>
    </source>
</evidence>
<dbReference type="RefSeq" id="WP_077426975.1">
    <property type="nucleotide sequence ID" value="NZ_MLHH01000009.1"/>
</dbReference>
<dbReference type="NCBIfam" id="TIGR03706">
    <property type="entry name" value="exo_poly_only"/>
    <property type="match status" value="1"/>
</dbReference>
<dbReference type="OrthoDB" id="9793035at2"/>
<feature type="domain" description="Ppx/GppA phosphatase N-terminal" evidence="11">
    <location>
        <begin position="35"/>
        <end position="317"/>
    </location>
</feature>
<dbReference type="FunFam" id="3.30.420.40:FF:000023">
    <property type="entry name" value="Guanosine-5'-triphosphate,3'-diphosphate pyrophosphatase"/>
    <property type="match status" value="1"/>
</dbReference>
<accession>A0A1V3IAG0</accession>
<comment type="caution">
    <text evidence="13">The sequence shown here is derived from an EMBL/GenBank/DDBJ whole genome shotgun (WGS) entry which is preliminary data.</text>
</comment>
<dbReference type="Pfam" id="PF21447">
    <property type="entry name" value="Ppx-GppA_III"/>
    <property type="match status" value="1"/>
</dbReference>
<dbReference type="STRING" id="1908258.BKK48_04530"/>
<sequence length="514" mass="57914">MNNEIQFEQEILPQGRTNVREIAAIDLGSNSFHMIVARIMNGSIQVLSRLKQKVKLAEGLDENAVLSQEAITRGVNCLALFAERLQGFAPENVNVVGTYTLRRAVNNDEFLRQAAAVFPYPINIISGQTEAKTIYAGVCHTQPEKGRKLVVDIGGGSTEMIVGDDFTPIIAQSRHMGCVSFASQYFKHGEISQENFEKAYQSAVNKIEDLGWEYRNLGWQSVLGSSGTIKTVHQVIAATLDPNGIITKARLNDLVEQTLQARHFDELNLIGLNPDRADVFVPGLAILSAVFDVFHIDNMRYSDGALREGMIYSLEKNFQVADIRARTAWGLTEQFDIDTAQAHRTAGSANLLAHQYTQWRNPILLEEMQSVLLWAARLHEVGLVINHKGMQKHSAYILQNMELPGFDREQQRLLALLVRVHIGVLKSSDIIPFARYDEQDVLALIRLLRLAVILNKSRQATEKTQTITLKTLRHPTDWVLTFEPAYLERNPLIWNELRQESHNLKELELGLVFN</sequence>
<dbReference type="InterPro" id="IPR043129">
    <property type="entry name" value="ATPase_NBD"/>
</dbReference>
<organism evidence="13 14">
    <name type="scientific">Rodentibacter heidelbergensis</name>
    <dbReference type="NCBI Taxonomy" id="1908258"/>
    <lineage>
        <taxon>Bacteria</taxon>
        <taxon>Pseudomonadati</taxon>
        <taxon>Pseudomonadota</taxon>
        <taxon>Gammaproteobacteria</taxon>
        <taxon>Pasteurellales</taxon>
        <taxon>Pasteurellaceae</taxon>
        <taxon>Rodentibacter</taxon>
    </lineage>
</organism>
<evidence type="ECO:0000256" key="5">
    <source>
        <dbReference type="ARBA" id="ARBA00012451"/>
    </source>
</evidence>
<dbReference type="InterPro" id="IPR022371">
    <property type="entry name" value="Exopolyphosphatase"/>
</dbReference>
<comment type="subunit">
    <text evidence="4">Homodimer.</text>
</comment>
<gene>
    <name evidence="13" type="ORF">BKK48_04530</name>
</gene>